<evidence type="ECO:0000313" key="7">
    <source>
        <dbReference type="Proteomes" id="UP001597349"/>
    </source>
</evidence>
<proteinExistence type="inferred from homology"/>
<reference evidence="7" key="1">
    <citation type="journal article" date="2019" name="Int. J. Syst. Evol. Microbiol.">
        <title>The Global Catalogue of Microorganisms (GCM) 10K type strain sequencing project: providing services to taxonomists for standard genome sequencing and annotation.</title>
        <authorList>
            <consortium name="The Broad Institute Genomics Platform"/>
            <consortium name="The Broad Institute Genome Sequencing Center for Infectious Disease"/>
            <person name="Wu L."/>
            <person name="Ma J."/>
        </authorList>
    </citation>
    <scope>NUCLEOTIDE SEQUENCE [LARGE SCALE GENOMIC DNA]</scope>
    <source>
        <strain evidence="7">CGMCC 1.16226</strain>
    </source>
</reference>
<evidence type="ECO:0000256" key="3">
    <source>
        <dbReference type="ARBA" id="ARBA00048782"/>
    </source>
</evidence>
<dbReference type="Gene3D" id="3.30.1060.10">
    <property type="entry name" value="Peptide methionine sulphoxide reductase MsrA"/>
    <property type="match status" value="1"/>
</dbReference>
<evidence type="ECO:0000256" key="4">
    <source>
        <dbReference type="HAMAP-Rule" id="MF_01401"/>
    </source>
</evidence>
<evidence type="ECO:0000259" key="5">
    <source>
        <dbReference type="Pfam" id="PF01625"/>
    </source>
</evidence>
<evidence type="ECO:0000256" key="2">
    <source>
        <dbReference type="ARBA" id="ARBA00047806"/>
    </source>
</evidence>
<evidence type="ECO:0000313" key="6">
    <source>
        <dbReference type="EMBL" id="MFD2053904.1"/>
    </source>
</evidence>
<dbReference type="EC" id="1.8.4.11" evidence="4"/>
<dbReference type="EMBL" id="JBHUGY010000020">
    <property type="protein sequence ID" value="MFD2053904.1"/>
    <property type="molecule type" value="Genomic_DNA"/>
</dbReference>
<comment type="similarity">
    <text evidence="4">Belongs to the MsrA Met sulfoxide reductase family.</text>
</comment>
<dbReference type="HAMAP" id="MF_01401">
    <property type="entry name" value="MsrA"/>
    <property type="match status" value="1"/>
</dbReference>
<keyword evidence="7" id="KW-1185">Reference proteome</keyword>
<dbReference type="InterPro" id="IPR036509">
    <property type="entry name" value="Met_Sox_Rdtase_MsrA_sf"/>
</dbReference>
<name>A0ABW4WBU3_9HYPH</name>
<keyword evidence="1 4" id="KW-0560">Oxidoreductase</keyword>
<dbReference type="NCBIfam" id="TIGR00401">
    <property type="entry name" value="msrA"/>
    <property type="match status" value="1"/>
</dbReference>
<accession>A0ABW4WBU3</accession>
<comment type="caution">
    <text evidence="6">The sequence shown here is derived from an EMBL/GenBank/DDBJ whole genome shotgun (WGS) entry which is preliminary data.</text>
</comment>
<organism evidence="6 7">
    <name type="scientific">Mesorhizobium calcicola</name>
    <dbReference type="NCBI Taxonomy" id="1300310"/>
    <lineage>
        <taxon>Bacteria</taxon>
        <taxon>Pseudomonadati</taxon>
        <taxon>Pseudomonadota</taxon>
        <taxon>Alphaproteobacteria</taxon>
        <taxon>Hyphomicrobiales</taxon>
        <taxon>Phyllobacteriaceae</taxon>
        <taxon>Mesorhizobium</taxon>
    </lineage>
</organism>
<dbReference type="InterPro" id="IPR002569">
    <property type="entry name" value="Met_Sox_Rdtase_MsrA_dom"/>
</dbReference>
<dbReference type="SUPFAM" id="SSF55068">
    <property type="entry name" value="Peptide methionine sulfoxide reductase"/>
    <property type="match status" value="1"/>
</dbReference>
<dbReference type="Proteomes" id="UP001597349">
    <property type="component" value="Unassembled WGS sequence"/>
</dbReference>
<protein>
    <recommendedName>
        <fullName evidence="4">Peptide methionine sulfoxide reductase MsrA</fullName>
        <shortName evidence="4">Protein-methionine-S-oxide reductase</shortName>
        <ecNumber evidence="4">1.8.4.11</ecNumber>
    </recommendedName>
    <alternativeName>
        <fullName evidence="4">Peptide-methionine (S)-S-oxide reductase</fullName>
        <shortName evidence="4">Peptide Met(O) reductase</shortName>
    </alternativeName>
</protein>
<comment type="catalytic activity">
    <reaction evidence="3 4">
        <text>[thioredoxin]-disulfide + L-methionine + H2O = L-methionine (S)-S-oxide + [thioredoxin]-dithiol</text>
        <dbReference type="Rhea" id="RHEA:19993"/>
        <dbReference type="Rhea" id="RHEA-COMP:10698"/>
        <dbReference type="Rhea" id="RHEA-COMP:10700"/>
        <dbReference type="ChEBI" id="CHEBI:15377"/>
        <dbReference type="ChEBI" id="CHEBI:29950"/>
        <dbReference type="ChEBI" id="CHEBI:50058"/>
        <dbReference type="ChEBI" id="CHEBI:57844"/>
        <dbReference type="ChEBI" id="CHEBI:58772"/>
        <dbReference type="EC" id="1.8.4.11"/>
    </reaction>
</comment>
<comment type="catalytic activity">
    <reaction evidence="2 4">
        <text>L-methionyl-[protein] + [thioredoxin]-disulfide + H2O = L-methionyl-(S)-S-oxide-[protein] + [thioredoxin]-dithiol</text>
        <dbReference type="Rhea" id="RHEA:14217"/>
        <dbReference type="Rhea" id="RHEA-COMP:10698"/>
        <dbReference type="Rhea" id="RHEA-COMP:10700"/>
        <dbReference type="Rhea" id="RHEA-COMP:12313"/>
        <dbReference type="Rhea" id="RHEA-COMP:12315"/>
        <dbReference type="ChEBI" id="CHEBI:15377"/>
        <dbReference type="ChEBI" id="CHEBI:16044"/>
        <dbReference type="ChEBI" id="CHEBI:29950"/>
        <dbReference type="ChEBI" id="CHEBI:44120"/>
        <dbReference type="ChEBI" id="CHEBI:50058"/>
        <dbReference type="EC" id="1.8.4.11"/>
    </reaction>
</comment>
<feature type="domain" description="Peptide methionine sulphoxide reductase MsrA" evidence="5">
    <location>
        <begin position="65"/>
        <end position="215"/>
    </location>
</feature>
<dbReference type="Pfam" id="PF01625">
    <property type="entry name" value="PMSR"/>
    <property type="match status" value="1"/>
</dbReference>
<comment type="function">
    <text evidence="4">Has an important function as a repair enzyme for proteins that have been inactivated by oxidation. Catalyzes the reversible oxidation-reduction of methionine sulfoxide in proteins to methionine.</text>
</comment>
<feature type="active site" evidence="4">
    <location>
        <position position="72"/>
    </location>
</feature>
<dbReference type="RefSeq" id="WP_379018975.1">
    <property type="nucleotide sequence ID" value="NZ_JBHUGY010000020.1"/>
</dbReference>
<sequence length="249" mass="26817">MTNIRKPSRRIGPHRPIGFAKAALAALALAVAGAAFWLTPAVSAEDAVVIPPPAIDEKAASGSEKAIFAGGCFWGVQGVFQHVKGVSKAVSGYTGGSKDDAVYETVGSGRTGHAESVEITYDPSKVTYGQLLQVYFSVAHNPTQLNFQGPDSGTQYRSTIFAENDAQKKIAQSYIAQLDQAKVFPKPIVTTLETGKTFYPAENYHQDFLTLNPTYPYIVYNDLPKVANLKQLFPALYSEKPVLVLSASN</sequence>
<dbReference type="PANTHER" id="PTHR43774:SF1">
    <property type="entry name" value="PEPTIDE METHIONINE SULFOXIDE REDUCTASE MSRA 2"/>
    <property type="match status" value="1"/>
</dbReference>
<evidence type="ECO:0000256" key="1">
    <source>
        <dbReference type="ARBA" id="ARBA00023002"/>
    </source>
</evidence>
<gene>
    <name evidence="4 6" type="primary">msrA</name>
    <name evidence="6" type="ORF">ACFSQT_12645</name>
</gene>
<dbReference type="PANTHER" id="PTHR43774">
    <property type="entry name" value="PEPTIDE METHIONINE SULFOXIDE REDUCTASE"/>
    <property type="match status" value="1"/>
</dbReference>
<dbReference type="GO" id="GO:0008113">
    <property type="term" value="F:peptide-methionine (S)-S-oxide reductase activity"/>
    <property type="evidence" value="ECO:0007669"/>
    <property type="project" value="UniProtKB-EC"/>
</dbReference>